<keyword evidence="3" id="KW-1185">Reference proteome</keyword>
<name>A0A1Q9JH92_9FIRM</name>
<evidence type="ECO:0000313" key="2">
    <source>
        <dbReference type="EMBL" id="OLR55592.1"/>
    </source>
</evidence>
<evidence type="ECO:0000313" key="3">
    <source>
        <dbReference type="Proteomes" id="UP000187404"/>
    </source>
</evidence>
<dbReference type="STRING" id="1261640.BHK98_05650"/>
<organism evidence="2 3">
    <name type="scientific">Hornefia porci</name>
    <dbReference type="NCBI Taxonomy" id="2652292"/>
    <lineage>
        <taxon>Bacteria</taxon>
        <taxon>Bacillati</taxon>
        <taxon>Bacillota</taxon>
        <taxon>Clostridia</taxon>
        <taxon>Peptostreptococcales</taxon>
        <taxon>Anaerovoracaceae</taxon>
        <taxon>Hornefia</taxon>
    </lineage>
</organism>
<gene>
    <name evidence="2" type="ORF">BHK98_05650</name>
</gene>
<dbReference type="RefSeq" id="WP_075712584.1">
    <property type="nucleotide sequence ID" value="NZ_MJIE01000001.1"/>
</dbReference>
<reference evidence="2 3" key="1">
    <citation type="journal article" date="2016" name="Appl. Environ. Microbiol.">
        <title>Function and Phylogeny of Bacterial Butyryl Coenzyme A:Acetate Transferases and Their Diversity in the Proximal Colon of Swine.</title>
        <authorList>
            <person name="Trachsel J."/>
            <person name="Bayles D.O."/>
            <person name="Looft T."/>
            <person name="Levine U.Y."/>
            <person name="Allen H.K."/>
        </authorList>
    </citation>
    <scope>NUCLEOTIDE SEQUENCE [LARGE SCALE GENOMIC DNA]</scope>
    <source>
        <strain evidence="2 3">68-3-10</strain>
    </source>
</reference>
<comment type="caution">
    <text evidence="2">The sequence shown here is derived from an EMBL/GenBank/DDBJ whole genome shotgun (WGS) entry which is preliminary data.</text>
</comment>
<dbReference type="PANTHER" id="PTHR43267">
    <property type="entry name" value="TRNA THREONYLCARBAMOYLADENOSINE DEHYDRATASE"/>
    <property type="match status" value="1"/>
</dbReference>
<dbReference type="InterPro" id="IPR012729">
    <property type="entry name" value="ThiF_fam2"/>
</dbReference>
<evidence type="ECO:0000259" key="1">
    <source>
        <dbReference type="Pfam" id="PF00899"/>
    </source>
</evidence>
<dbReference type="NCBIfam" id="TIGR02354">
    <property type="entry name" value="thiF_fam2"/>
    <property type="match status" value="1"/>
</dbReference>
<dbReference type="InterPro" id="IPR045886">
    <property type="entry name" value="ThiF/MoeB/HesA"/>
</dbReference>
<dbReference type="PANTHER" id="PTHR43267:SF3">
    <property type="entry name" value="THIF PROTEIN"/>
    <property type="match status" value="1"/>
</dbReference>
<dbReference type="EMBL" id="MJIE01000001">
    <property type="protein sequence ID" value="OLR55592.1"/>
    <property type="molecule type" value="Genomic_DNA"/>
</dbReference>
<proteinExistence type="predicted"/>
<feature type="domain" description="THIF-type NAD/FAD binding fold" evidence="1">
    <location>
        <begin position="14"/>
        <end position="157"/>
    </location>
</feature>
<dbReference type="Proteomes" id="UP000187404">
    <property type="component" value="Unassembled WGS sequence"/>
</dbReference>
<dbReference type="InterPro" id="IPR000594">
    <property type="entry name" value="ThiF_NAD_FAD-bd"/>
</dbReference>
<dbReference type="Gene3D" id="3.40.50.720">
    <property type="entry name" value="NAD(P)-binding Rossmann-like Domain"/>
    <property type="match status" value="1"/>
</dbReference>
<accession>A0A1Q9JH92</accession>
<sequence length="211" mass="22689">MVPSREEMETALAARHGTELQKKFCAASVAVCGLGGLGSNVCLCLARAGIGHLHIIDFDSVDISNLNRQQYAADQIGMSKAEAMTKNLKAAAPYCDIKADRMMISPENIDGLFDDEDIIIEAFDAPEQKAMLTEEVLTRYPDKYFIAAAGMAGLGSANDIRTQRIGKRFYLCGDGVSDVAELGSLFSARVMTCAAHEATVALRIIAGEYEA</sequence>
<dbReference type="AlphaFoldDB" id="A0A1Q9JH92"/>
<dbReference type="GO" id="GO:0061504">
    <property type="term" value="P:cyclic threonylcarbamoyladenosine biosynthetic process"/>
    <property type="evidence" value="ECO:0007669"/>
    <property type="project" value="TreeGrafter"/>
</dbReference>
<dbReference type="OrthoDB" id="9804286at2"/>
<dbReference type="GO" id="GO:0061503">
    <property type="term" value="F:tRNA threonylcarbamoyladenosine dehydratase"/>
    <property type="evidence" value="ECO:0007669"/>
    <property type="project" value="TreeGrafter"/>
</dbReference>
<dbReference type="NCBIfam" id="NF006395">
    <property type="entry name" value="PRK08644.1"/>
    <property type="match status" value="1"/>
</dbReference>
<dbReference type="Pfam" id="PF00899">
    <property type="entry name" value="ThiF"/>
    <property type="match status" value="1"/>
</dbReference>
<dbReference type="SUPFAM" id="SSF69572">
    <property type="entry name" value="Activating enzymes of the ubiquitin-like proteins"/>
    <property type="match status" value="1"/>
</dbReference>
<dbReference type="InterPro" id="IPR035985">
    <property type="entry name" value="Ubiquitin-activating_enz"/>
</dbReference>
<protein>
    <submittedName>
        <fullName evidence="2">Thiamine biosynthesis protein ThiF</fullName>
    </submittedName>
</protein>
<dbReference type="GO" id="GO:0008641">
    <property type="term" value="F:ubiquitin-like modifier activating enzyme activity"/>
    <property type="evidence" value="ECO:0007669"/>
    <property type="project" value="InterPro"/>
</dbReference>